<gene>
    <name evidence="1" type="ORF">HJ01_01099</name>
</gene>
<name>H7FPK1_FLAFP</name>
<organism evidence="1 2">
    <name type="scientific">Flavobacterium frigoris (strain PS1)</name>
    <dbReference type="NCBI Taxonomy" id="1086011"/>
    <lineage>
        <taxon>Bacteria</taxon>
        <taxon>Pseudomonadati</taxon>
        <taxon>Bacteroidota</taxon>
        <taxon>Flavobacteriia</taxon>
        <taxon>Flavobacteriales</taxon>
        <taxon>Flavobacteriaceae</taxon>
        <taxon>Flavobacterium</taxon>
    </lineage>
</organism>
<proteinExistence type="predicted"/>
<accession>H7FPK1</accession>
<dbReference type="RefSeq" id="WP_007137276.1">
    <property type="nucleotide sequence ID" value="NZ_AHKF01000014.1"/>
</dbReference>
<dbReference type="PATRIC" id="fig|1086011.3.peg.1075"/>
<dbReference type="AlphaFoldDB" id="H7FPK1"/>
<dbReference type="Proteomes" id="UP000005566">
    <property type="component" value="Unassembled WGS sequence"/>
</dbReference>
<dbReference type="eggNOG" id="ENOG5032HPE">
    <property type="taxonomic scope" value="Bacteria"/>
</dbReference>
<evidence type="ECO:0000313" key="1">
    <source>
        <dbReference type="EMBL" id="EIA09681.1"/>
    </source>
</evidence>
<comment type="caution">
    <text evidence="1">The sequence shown here is derived from an EMBL/GenBank/DDBJ whole genome shotgun (WGS) entry which is preliminary data.</text>
</comment>
<sequence length="100" mass="12162">MKAIEDGFVLETTNKKKRKTESNKWDKCLTDYKNYFEEYKKHYKNSQNGDKFSLSQYPYMRARWEVLKERIIKAHSNNSLTKKQIQKVVNINMKIVKIYF</sequence>
<reference evidence="1 2" key="1">
    <citation type="journal article" date="2014" name="Acta Crystallogr. D">
        <title>Structure-based characterization and antifreeze properties of a hyperactive ice-binding protein from the Antarctic bacterium Flavobacterium frigoris PS1.</title>
        <authorList>
            <person name="Do H."/>
            <person name="Kim S.J."/>
            <person name="Kim H.J."/>
            <person name="Lee J.H."/>
        </authorList>
    </citation>
    <scope>NUCLEOTIDE SEQUENCE [LARGE SCALE GENOMIC DNA]</scope>
    <source>
        <strain evidence="1 2">PS1</strain>
    </source>
</reference>
<protein>
    <submittedName>
        <fullName evidence="1">Uncharacterized protein</fullName>
    </submittedName>
</protein>
<dbReference type="OrthoDB" id="1364893at2"/>
<evidence type="ECO:0000313" key="2">
    <source>
        <dbReference type="Proteomes" id="UP000005566"/>
    </source>
</evidence>
<keyword evidence="2" id="KW-1185">Reference proteome</keyword>
<dbReference type="EMBL" id="AHKF01000014">
    <property type="protein sequence ID" value="EIA09681.1"/>
    <property type="molecule type" value="Genomic_DNA"/>
</dbReference>